<dbReference type="InterPro" id="IPR046607">
    <property type="entry name" value="DUF6666"/>
</dbReference>
<feature type="chain" id="PRO_5022027031" evidence="1">
    <location>
        <begin position="30"/>
        <end position="485"/>
    </location>
</feature>
<dbReference type="EMBL" id="CP036348">
    <property type="protein sequence ID" value="QDV68784.1"/>
    <property type="molecule type" value="Genomic_DNA"/>
</dbReference>
<proteinExistence type="predicted"/>
<protein>
    <submittedName>
        <fullName evidence="2">Uncharacterized protein</fullName>
    </submittedName>
</protein>
<evidence type="ECO:0000256" key="1">
    <source>
        <dbReference type="SAM" id="SignalP"/>
    </source>
</evidence>
<dbReference type="AlphaFoldDB" id="A0A518JTC0"/>
<feature type="signal peptide" evidence="1">
    <location>
        <begin position="1"/>
        <end position="29"/>
    </location>
</feature>
<accession>A0A518JTC0</accession>
<keyword evidence="3" id="KW-1185">Reference proteome</keyword>
<sequence length="485" mass="51842" precursor="true">MKTSHTPARISCLLALASAMILTNLSAVAEDQSIPTNRLRAPVKPKQTWVPEANPPVQPVAATQVVETDPKAETLVSQPQRAVSANRQYATAPQPAAIGTGAAKARASAAVRRPAPKSQSPNWLGVRQVGYNEHYIPGDVGGYVEAGPSCGCDSCSGGIGMAYEPGCGFEPACGFEPSCGFEGAGCTGDACGIGCGCNACIEPGCGPCDPFGWWDWRRTEFFVGVQGFKGPPNFASGNTAGQRDGSASFGFHQGFNLGRPLYFIGCGEFGWQFGLRATQSNLSGAEFTTDERTQLFLTGGVYRRVDCGWQGGVVVDYLSDQWYYDVDLLQIRGELSWKVSPVNEFGFRMSQSTQTSGSVAQLLDDAGLTTTTEAGFLATDQYRFFHRRTMGNGVEVEGNVGFSGSSDVILGASFDVPMGRCLALRTGFDYLIPDDGSNANGNQQEGWNMGMSFVWTPGGRIAGGRDYYRPLFNVADNGSFMVDRR</sequence>
<dbReference type="Proteomes" id="UP000315082">
    <property type="component" value="Chromosome"/>
</dbReference>
<name>A0A518JTC0_9BACT</name>
<evidence type="ECO:0000313" key="2">
    <source>
        <dbReference type="EMBL" id="QDV68784.1"/>
    </source>
</evidence>
<keyword evidence="1" id="KW-0732">Signal</keyword>
<dbReference type="Pfam" id="PF20371">
    <property type="entry name" value="DUF6666"/>
    <property type="match status" value="1"/>
</dbReference>
<reference evidence="2 3" key="1">
    <citation type="submission" date="2019-02" db="EMBL/GenBank/DDBJ databases">
        <title>Deep-cultivation of Planctomycetes and their phenomic and genomic characterization uncovers novel biology.</title>
        <authorList>
            <person name="Wiegand S."/>
            <person name="Jogler M."/>
            <person name="Boedeker C."/>
            <person name="Pinto D."/>
            <person name="Vollmers J."/>
            <person name="Rivas-Marin E."/>
            <person name="Kohn T."/>
            <person name="Peeters S.H."/>
            <person name="Heuer A."/>
            <person name="Rast P."/>
            <person name="Oberbeckmann S."/>
            <person name="Bunk B."/>
            <person name="Jeske O."/>
            <person name="Meyerdierks A."/>
            <person name="Storesund J.E."/>
            <person name="Kallscheuer N."/>
            <person name="Luecker S."/>
            <person name="Lage O.M."/>
            <person name="Pohl T."/>
            <person name="Merkel B.J."/>
            <person name="Hornburger P."/>
            <person name="Mueller R.-W."/>
            <person name="Bruemmer F."/>
            <person name="Labrenz M."/>
            <person name="Spormann A.M."/>
            <person name="Op den Camp H."/>
            <person name="Overmann J."/>
            <person name="Amann R."/>
            <person name="Jetten M.S.M."/>
            <person name="Mascher T."/>
            <person name="Medema M.H."/>
            <person name="Devos D.P."/>
            <person name="Kaster A.-K."/>
            <person name="Ovreas L."/>
            <person name="Rohde M."/>
            <person name="Galperin M.Y."/>
            <person name="Jogler C."/>
        </authorList>
    </citation>
    <scope>NUCLEOTIDE SEQUENCE [LARGE SCALE GENOMIC DNA]</scope>
    <source>
        <strain evidence="2 3">Poly24</strain>
    </source>
</reference>
<evidence type="ECO:0000313" key="3">
    <source>
        <dbReference type="Proteomes" id="UP000315082"/>
    </source>
</evidence>
<gene>
    <name evidence="2" type="ORF">Poly24_24970</name>
</gene>
<organism evidence="2 3">
    <name type="scientific">Rosistilla carotiformis</name>
    <dbReference type="NCBI Taxonomy" id="2528017"/>
    <lineage>
        <taxon>Bacteria</taxon>
        <taxon>Pseudomonadati</taxon>
        <taxon>Planctomycetota</taxon>
        <taxon>Planctomycetia</taxon>
        <taxon>Pirellulales</taxon>
        <taxon>Pirellulaceae</taxon>
        <taxon>Rosistilla</taxon>
    </lineage>
</organism>
<dbReference type="KEGG" id="rcf:Poly24_24970"/>